<sequence>MALRKEQIIEEALQLLNESGLEGVTLRKLAKRLGVQAPALYWHFNNKAALVNEMAEAILQTEFADLQPRGDGEPWQEWLIHTLNRLRKAMLSYTDGGRVVAGAHLSLTMAKISEVAIHSLHSAGVSLRKSRLIVLTATHYTFGYVIEEQTPLSPEGLKHFDLEKFKKDHPTMVAGIEEYFTSGRTVDDLFNDGLRIIVGTYDERK</sequence>
<dbReference type="InterPro" id="IPR001647">
    <property type="entry name" value="HTH_TetR"/>
</dbReference>
<dbReference type="Pfam" id="PF00440">
    <property type="entry name" value="TetR_N"/>
    <property type="match status" value="1"/>
</dbReference>
<dbReference type="InterPro" id="IPR023772">
    <property type="entry name" value="DNA-bd_HTH_TetR-type_CS"/>
</dbReference>
<dbReference type="InterPro" id="IPR004111">
    <property type="entry name" value="Repressor_TetR_C"/>
</dbReference>
<keyword evidence="1" id="KW-0678">Repressor</keyword>
<dbReference type="Gene3D" id="1.10.10.60">
    <property type="entry name" value="Homeodomain-like"/>
    <property type="match status" value="1"/>
</dbReference>
<dbReference type="PROSITE" id="PS01081">
    <property type="entry name" value="HTH_TETR_1"/>
    <property type="match status" value="1"/>
</dbReference>
<feature type="domain" description="HTH tetR-type" evidence="6">
    <location>
        <begin position="2"/>
        <end position="62"/>
    </location>
</feature>
<dbReference type="AlphaFoldDB" id="A0A7W0C0Y4"/>
<evidence type="ECO:0000256" key="5">
    <source>
        <dbReference type="PROSITE-ProRule" id="PRU00335"/>
    </source>
</evidence>
<dbReference type="InterPro" id="IPR009057">
    <property type="entry name" value="Homeodomain-like_sf"/>
</dbReference>
<dbReference type="PANTHER" id="PTHR30055">
    <property type="entry name" value="HTH-TYPE TRANSCRIPTIONAL REGULATOR RUTR"/>
    <property type="match status" value="1"/>
</dbReference>
<gene>
    <name evidence="7" type="ORF">HNR31_002984</name>
</gene>
<evidence type="ECO:0000313" key="8">
    <source>
        <dbReference type="Proteomes" id="UP000523087"/>
    </source>
</evidence>
<keyword evidence="3 5" id="KW-0238">DNA-binding</keyword>
<dbReference type="RefSeq" id="WP_181556926.1">
    <property type="nucleotide sequence ID" value="NZ_JACDUT010000010.1"/>
</dbReference>
<proteinExistence type="predicted"/>
<comment type="caution">
    <text evidence="7">The sequence shown here is derived from an EMBL/GenBank/DDBJ whole genome shotgun (WGS) entry which is preliminary data.</text>
</comment>
<dbReference type="PANTHER" id="PTHR30055:SF151">
    <property type="entry name" value="TRANSCRIPTIONAL REGULATORY PROTEIN"/>
    <property type="match status" value="1"/>
</dbReference>
<protein>
    <submittedName>
        <fullName evidence="7">TetR/AcrR family tetracycline transcriptional repressor</fullName>
    </submittedName>
</protein>
<dbReference type="Pfam" id="PF02909">
    <property type="entry name" value="TetR_C_1"/>
    <property type="match status" value="1"/>
</dbReference>
<dbReference type="InterPro" id="IPR003012">
    <property type="entry name" value="Tet_transcr_reg_TetR"/>
</dbReference>
<dbReference type="PROSITE" id="PS50977">
    <property type="entry name" value="HTH_TETR_2"/>
    <property type="match status" value="1"/>
</dbReference>
<feature type="DNA-binding region" description="H-T-H motif" evidence="5">
    <location>
        <begin position="25"/>
        <end position="44"/>
    </location>
</feature>
<evidence type="ECO:0000256" key="2">
    <source>
        <dbReference type="ARBA" id="ARBA00023015"/>
    </source>
</evidence>
<dbReference type="SUPFAM" id="SSF46689">
    <property type="entry name" value="Homeodomain-like"/>
    <property type="match status" value="1"/>
</dbReference>
<dbReference type="Proteomes" id="UP000523087">
    <property type="component" value="Unassembled WGS sequence"/>
</dbReference>
<keyword evidence="8" id="KW-1185">Reference proteome</keyword>
<evidence type="ECO:0000256" key="1">
    <source>
        <dbReference type="ARBA" id="ARBA00022491"/>
    </source>
</evidence>
<reference evidence="7 8" key="1">
    <citation type="submission" date="2020-07" db="EMBL/GenBank/DDBJ databases">
        <title>Genomic Encyclopedia of Type Strains, Phase IV (KMG-IV): sequencing the most valuable type-strain genomes for metagenomic binning, comparative biology and taxonomic classification.</title>
        <authorList>
            <person name="Goeker M."/>
        </authorList>
    </citation>
    <scope>NUCLEOTIDE SEQUENCE [LARGE SCALE GENOMIC DNA]</scope>
    <source>
        <strain evidence="7 8">DSM 15730</strain>
    </source>
</reference>
<dbReference type="PRINTS" id="PR00400">
    <property type="entry name" value="TETREPRESSOR"/>
</dbReference>
<organism evidence="7 8">
    <name type="scientific">Thermaerobacillus caldiproteolyticus</name>
    <dbReference type="NCBI Taxonomy" id="247480"/>
    <lineage>
        <taxon>Bacteria</taxon>
        <taxon>Bacillati</taxon>
        <taxon>Bacillota</taxon>
        <taxon>Bacilli</taxon>
        <taxon>Bacillales</taxon>
        <taxon>Anoxybacillaceae</taxon>
        <taxon>Thermaerobacillus</taxon>
    </lineage>
</organism>
<dbReference type="GO" id="GO:0003700">
    <property type="term" value="F:DNA-binding transcription factor activity"/>
    <property type="evidence" value="ECO:0007669"/>
    <property type="project" value="TreeGrafter"/>
</dbReference>
<dbReference type="GO" id="GO:0000976">
    <property type="term" value="F:transcription cis-regulatory region binding"/>
    <property type="evidence" value="ECO:0007669"/>
    <property type="project" value="TreeGrafter"/>
</dbReference>
<keyword evidence="2" id="KW-0805">Transcription regulation</keyword>
<dbReference type="PRINTS" id="PR00455">
    <property type="entry name" value="HTHTETR"/>
</dbReference>
<dbReference type="InterPro" id="IPR036271">
    <property type="entry name" value="Tet_transcr_reg_TetR-rel_C_sf"/>
</dbReference>
<keyword evidence="4" id="KW-0804">Transcription</keyword>
<evidence type="ECO:0000313" key="7">
    <source>
        <dbReference type="EMBL" id="MBA2876189.1"/>
    </source>
</evidence>
<dbReference type="GO" id="GO:0045892">
    <property type="term" value="P:negative regulation of DNA-templated transcription"/>
    <property type="evidence" value="ECO:0007669"/>
    <property type="project" value="InterPro"/>
</dbReference>
<evidence type="ECO:0000256" key="4">
    <source>
        <dbReference type="ARBA" id="ARBA00023163"/>
    </source>
</evidence>
<dbReference type="SUPFAM" id="SSF48498">
    <property type="entry name" value="Tetracyclin repressor-like, C-terminal domain"/>
    <property type="match status" value="1"/>
</dbReference>
<dbReference type="EMBL" id="JACDUT010000010">
    <property type="protein sequence ID" value="MBA2876189.1"/>
    <property type="molecule type" value="Genomic_DNA"/>
</dbReference>
<name>A0A7W0C0Y4_9BACL</name>
<dbReference type="GO" id="GO:0046677">
    <property type="term" value="P:response to antibiotic"/>
    <property type="evidence" value="ECO:0007669"/>
    <property type="project" value="InterPro"/>
</dbReference>
<evidence type="ECO:0000259" key="6">
    <source>
        <dbReference type="PROSITE" id="PS50977"/>
    </source>
</evidence>
<dbReference type="Gene3D" id="1.10.357.10">
    <property type="entry name" value="Tetracycline Repressor, domain 2"/>
    <property type="match status" value="1"/>
</dbReference>
<dbReference type="InterPro" id="IPR050109">
    <property type="entry name" value="HTH-type_TetR-like_transc_reg"/>
</dbReference>
<accession>A0A7W0C0Y4</accession>
<evidence type="ECO:0000256" key="3">
    <source>
        <dbReference type="ARBA" id="ARBA00023125"/>
    </source>
</evidence>